<comment type="caution">
    <text evidence="1">The sequence shown here is derived from an EMBL/GenBank/DDBJ whole genome shotgun (WGS) entry which is preliminary data.</text>
</comment>
<protein>
    <submittedName>
        <fullName evidence="1">Uncharacterized protein</fullName>
    </submittedName>
</protein>
<evidence type="ECO:0000313" key="1">
    <source>
        <dbReference type="EMBL" id="MBP1987145.1"/>
    </source>
</evidence>
<evidence type="ECO:0000313" key="2">
    <source>
        <dbReference type="Proteomes" id="UP000823736"/>
    </source>
</evidence>
<sequence>MPQGSPDASRRRFLGSIGAGIAVLGGLRSAVGTARGADPVRPAEYRWDLHPEREEARRSTLSEYVDDVGPLVEEHPAFEYDTERAGDDHGIDFAALDLFRERNYEQYAEQWQMDRIVEAFDDPDAFETAKTERFYAAREDAPRNWDQEAWRNADSFGESLDYAHSLLISIDHNLRDSRFGSFTAMLREAYRRYHPAYEPLAWTFRMDTDIFATSRAKGWVGLVYSSTADELRAFVLQPDRRIGTGGSRQLHPRIENWPVTDDPDGDRGYMSPNNLAHPLLFHTEGWSRRWSFPTAKTRATQMVSHIATDPVRSHYDREGRVEITTGFLTQLTRTLLTYNDNDAEFAHLRQLSKVMELARELGGSYVVDLPPGSDGYDGVFGGDFAVYEVGYDYVLDLVARDGERQFDTFGETYGLDADATGTQQGPASRREGW</sequence>
<dbReference type="RefSeq" id="WP_209491423.1">
    <property type="nucleotide sequence ID" value="NZ_JAGGLC010000003.1"/>
</dbReference>
<proteinExistence type="predicted"/>
<dbReference type="OrthoDB" id="351169at2157"/>
<dbReference type="InterPro" id="IPR006311">
    <property type="entry name" value="TAT_signal"/>
</dbReference>
<keyword evidence="2" id="KW-1185">Reference proteome</keyword>
<dbReference type="AlphaFoldDB" id="A0A8T4H0N6"/>
<organism evidence="1 2">
    <name type="scientific">Halolamina salifodinae</name>
    <dbReference type="NCBI Taxonomy" id="1202767"/>
    <lineage>
        <taxon>Archaea</taxon>
        <taxon>Methanobacteriati</taxon>
        <taxon>Methanobacteriota</taxon>
        <taxon>Stenosarchaea group</taxon>
        <taxon>Halobacteria</taxon>
        <taxon>Halobacteriales</taxon>
        <taxon>Haloferacaceae</taxon>
    </lineage>
</organism>
<gene>
    <name evidence="1" type="ORF">J2753_001643</name>
</gene>
<dbReference type="EMBL" id="JAGGLC010000003">
    <property type="protein sequence ID" value="MBP1987145.1"/>
    <property type="molecule type" value="Genomic_DNA"/>
</dbReference>
<name>A0A8T4H0N6_9EURY</name>
<reference evidence="1" key="1">
    <citation type="submission" date="2021-03" db="EMBL/GenBank/DDBJ databases">
        <title>Genomic Encyclopedia of Type Strains, Phase IV (KMG-IV): sequencing the most valuable type-strain genomes for metagenomic binning, comparative biology and taxonomic classification.</title>
        <authorList>
            <person name="Goeker M."/>
        </authorList>
    </citation>
    <scope>NUCLEOTIDE SEQUENCE</scope>
    <source>
        <strain evidence="1">DSM 26232</strain>
    </source>
</reference>
<dbReference type="PROSITE" id="PS51318">
    <property type="entry name" value="TAT"/>
    <property type="match status" value="1"/>
</dbReference>
<dbReference type="Proteomes" id="UP000823736">
    <property type="component" value="Unassembled WGS sequence"/>
</dbReference>
<accession>A0A8T4H0N6</accession>